<dbReference type="RefSeq" id="WP_101251240.1">
    <property type="nucleotide sequence ID" value="NZ_PIUM01000015.1"/>
</dbReference>
<dbReference type="Proteomes" id="UP000233293">
    <property type="component" value="Unassembled WGS sequence"/>
</dbReference>
<dbReference type="Gene3D" id="3.30.450.40">
    <property type="match status" value="1"/>
</dbReference>
<dbReference type="InterPro" id="IPR003018">
    <property type="entry name" value="GAF"/>
</dbReference>
<evidence type="ECO:0000259" key="3">
    <source>
        <dbReference type="SMART" id="SM00331"/>
    </source>
</evidence>
<dbReference type="SUPFAM" id="SSF55781">
    <property type="entry name" value="GAF domain-like"/>
    <property type="match status" value="1"/>
</dbReference>
<dbReference type="SUPFAM" id="SSF81606">
    <property type="entry name" value="PP2C-like"/>
    <property type="match status" value="1"/>
</dbReference>
<keyword evidence="1" id="KW-0378">Hydrolase</keyword>
<evidence type="ECO:0000313" key="4">
    <source>
        <dbReference type="EMBL" id="PKU23979.1"/>
    </source>
</evidence>
<dbReference type="CDD" id="cd16936">
    <property type="entry name" value="HATPase_RsbW-like"/>
    <property type="match status" value="1"/>
</dbReference>
<dbReference type="InterPro" id="IPR052016">
    <property type="entry name" value="Bact_Sigma-Reg"/>
</dbReference>
<accession>A0A2N3PUA1</accession>
<dbReference type="OrthoDB" id="9802500at2"/>
<dbReference type="Pfam" id="PF13581">
    <property type="entry name" value="HATPase_c_2"/>
    <property type="match status" value="1"/>
</dbReference>
<dbReference type="EMBL" id="PIUM01000015">
    <property type="protein sequence ID" value="PKU23979.1"/>
    <property type="molecule type" value="Genomic_DNA"/>
</dbReference>
<dbReference type="SMART" id="SM00331">
    <property type="entry name" value="PP2C_SIG"/>
    <property type="match status" value="1"/>
</dbReference>
<dbReference type="PANTHER" id="PTHR43156:SF2">
    <property type="entry name" value="STAGE II SPORULATION PROTEIN E"/>
    <property type="match status" value="1"/>
</dbReference>
<dbReference type="InterPro" id="IPR029016">
    <property type="entry name" value="GAF-like_dom_sf"/>
</dbReference>
<organism evidence="4 5">
    <name type="scientific">Telmatospirillum siberiense</name>
    <dbReference type="NCBI Taxonomy" id="382514"/>
    <lineage>
        <taxon>Bacteria</taxon>
        <taxon>Pseudomonadati</taxon>
        <taxon>Pseudomonadota</taxon>
        <taxon>Alphaproteobacteria</taxon>
        <taxon>Rhodospirillales</taxon>
        <taxon>Rhodospirillaceae</taxon>
        <taxon>Telmatospirillum</taxon>
    </lineage>
</organism>
<dbReference type="AlphaFoldDB" id="A0A2N3PUA1"/>
<dbReference type="PANTHER" id="PTHR43156">
    <property type="entry name" value="STAGE II SPORULATION PROTEIN E-RELATED"/>
    <property type="match status" value="1"/>
</dbReference>
<feature type="domain" description="PPM-type phosphatase" evidence="3">
    <location>
        <begin position="204"/>
        <end position="419"/>
    </location>
</feature>
<keyword evidence="5" id="KW-1185">Reference proteome</keyword>
<sequence length="556" mass="59219">MSDSAPRRRSDSYHRQLDLIAEMSHEFATTRDLHGTFQRGLKRVADFIEAEAASLFLVDDSSGELVCQACVGPVDIIGLRLAPGQGVVGRVVEQNVATIVKDARADPHFGALVDAKTGFVTRSILCAPLSVRGQRLGAIELINKTDGGLFHPGDRQLLRALGASAALAVVNARLNKAMVDQERMARELELAAGIQRAMLPPEMPDDFPIHGINHPAHEVSGDFFDVLKLADGRIAFAIGDVSGKGFNASLLMTKTCSLFRCLAKSERRPGRLLSVINAELCETASAGGMFVTMAAGVFDPVSGSVLLANAGHEPPLLLQDGIFTSFAAAVPPLGIAVDMVPPDMTETWIGLAGGCLYLFTDGLTEARCQDALLGAEGVRRLLSEAAGLPPRERLAAVVDRLAPPGSSPRDDLTLLMVEDRRERPCLAVRFEATPECLCDLRHRVAAAVRSAGCGPEAAADIVLAVDEACQNIIRHGYGGKGEVVLEIRKNAAGVLEVQLIDFAPAVDLAKIKSRCLDDIRPGGLGTHFIRAVMDNVAFLPPPVGAGNFLKMTKAIR</sequence>
<reference evidence="5" key="1">
    <citation type="submission" date="2017-12" db="EMBL/GenBank/DDBJ databases">
        <title>Draft genome sequence of Telmatospirillum siberiense 26-4b1T, an acidotolerant peatland alphaproteobacterium potentially involved in sulfur cycling.</title>
        <authorList>
            <person name="Hausmann B."/>
            <person name="Pjevac P."/>
            <person name="Schreck K."/>
            <person name="Herbold C.W."/>
            <person name="Daims H."/>
            <person name="Wagner M."/>
            <person name="Pester M."/>
            <person name="Loy A."/>
        </authorList>
    </citation>
    <scope>NUCLEOTIDE SEQUENCE [LARGE SCALE GENOMIC DNA]</scope>
    <source>
        <strain evidence="5">26-4b1</strain>
    </source>
</reference>
<evidence type="ECO:0000259" key="2">
    <source>
        <dbReference type="SMART" id="SM00065"/>
    </source>
</evidence>
<protein>
    <submittedName>
        <fullName evidence="4">Serine/threonine protein phosphatase</fullName>
    </submittedName>
</protein>
<dbReference type="GO" id="GO:0016791">
    <property type="term" value="F:phosphatase activity"/>
    <property type="evidence" value="ECO:0007669"/>
    <property type="project" value="TreeGrafter"/>
</dbReference>
<gene>
    <name evidence="4" type="ORF">CWS72_14035</name>
</gene>
<dbReference type="InterPro" id="IPR003594">
    <property type="entry name" value="HATPase_dom"/>
</dbReference>
<dbReference type="InterPro" id="IPR036890">
    <property type="entry name" value="HATPase_C_sf"/>
</dbReference>
<dbReference type="Gene3D" id="3.60.40.10">
    <property type="entry name" value="PPM-type phosphatase domain"/>
    <property type="match status" value="1"/>
</dbReference>
<feature type="domain" description="GAF" evidence="2">
    <location>
        <begin position="32"/>
        <end position="179"/>
    </location>
</feature>
<comment type="caution">
    <text evidence="4">The sequence shown here is derived from an EMBL/GenBank/DDBJ whole genome shotgun (WGS) entry which is preliminary data.</text>
</comment>
<evidence type="ECO:0000256" key="1">
    <source>
        <dbReference type="ARBA" id="ARBA00022801"/>
    </source>
</evidence>
<dbReference type="Pfam" id="PF07228">
    <property type="entry name" value="SpoIIE"/>
    <property type="match status" value="1"/>
</dbReference>
<dbReference type="InterPro" id="IPR036457">
    <property type="entry name" value="PPM-type-like_dom_sf"/>
</dbReference>
<dbReference type="InterPro" id="IPR001932">
    <property type="entry name" value="PPM-type_phosphatase-like_dom"/>
</dbReference>
<evidence type="ECO:0000313" key="5">
    <source>
        <dbReference type="Proteomes" id="UP000233293"/>
    </source>
</evidence>
<proteinExistence type="predicted"/>
<dbReference type="SMART" id="SM00065">
    <property type="entry name" value="GAF"/>
    <property type="match status" value="1"/>
</dbReference>
<dbReference type="Gene3D" id="3.30.565.10">
    <property type="entry name" value="Histidine kinase-like ATPase, C-terminal domain"/>
    <property type="match status" value="1"/>
</dbReference>
<dbReference type="Pfam" id="PF01590">
    <property type="entry name" value="GAF"/>
    <property type="match status" value="1"/>
</dbReference>
<name>A0A2N3PUA1_9PROT</name>